<evidence type="ECO:0000313" key="1">
    <source>
        <dbReference type="EMBL" id="PPK79340.1"/>
    </source>
</evidence>
<proteinExistence type="predicted"/>
<protein>
    <submittedName>
        <fullName evidence="1">Uncharacterized protein</fullName>
    </submittedName>
</protein>
<reference evidence="1 2" key="1">
    <citation type="submission" date="2018-02" db="EMBL/GenBank/DDBJ databases">
        <title>Genomic Encyclopedia of Archaeal and Bacterial Type Strains, Phase II (KMG-II): from individual species to whole genera.</title>
        <authorList>
            <person name="Goeker M."/>
        </authorList>
    </citation>
    <scope>NUCLEOTIDE SEQUENCE [LARGE SCALE GENOMIC DNA]</scope>
    <source>
        <strain evidence="1 2">DSM 3808</strain>
    </source>
</reference>
<organism evidence="1 2">
    <name type="scientific">Lacrimispora xylanisolvens</name>
    <dbReference type="NCBI Taxonomy" id="384636"/>
    <lineage>
        <taxon>Bacteria</taxon>
        <taxon>Bacillati</taxon>
        <taxon>Bacillota</taxon>
        <taxon>Clostridia</taxon>
        <taxon>Lachnospirales</taxon>
        <taxon>Lachnospiraceae</taxon>
        <taxon>Lacrimispora</taxon>
    </lineage>
</organism>
<evidence type="ECO:0000313" key="2">
    <source>
        <dbReference type="Proteomes" id="UP000237749"/>
    </source>
</evidence>
<name>A0A2S6HPI8_9FIRM</name>
<dbReference type="Proteomes" id="UP000237749">
    <property type="component" value="Unassembled WGS sequence"/>
</dbReference>
<keyword evidence="2" id="KW-1185">Reference proteome</keyword>
<dbReference type="AlphaFoldDB" id="A0A2S6HPI8"/>
<dbReference type="RefSeq" id="WP_104438215.1">
    <property type="nucleotide sequence ID" value="NZ_PTJA01000010.1"/>
</dbReference>
<gene>
    <name evidence="1" type="ORF">BXY41_11059</name>
</gene>
<comment type="caution">
    <text evidence="1">The sequence shown here is derived from an EMBL/GenBank/DDBJ whole genome shotgun (WGS) entry which is preliminary data.</text>
</comment>
<accession>A0A2S6HPI8</accession>
<sequence length="139" mass="14927">MPFELSEGAVLFIPIPQIQDPGHRSIPAVQMSKADLRIRIVGKGTIYGNGWKYGSGTVPASEGNGYLPAIQPGQSGDPDWTNGEFSRYALKGFAGRKDKNYNDMNLGILAISAFDNGKTNGLSNTSAYAKDPISLCLEM</sequence>
<dbReference type="EMBL" id="PTJA01000010">
    <property type="protein sequence ID" value="PPK79340.1"/>
    <property type="molecule type" value="Genomic_DNA"/>
</dbReference>